<reference evidence="8" key="1">
    <citation type="submission" date="2022-11" db="UniProtKB">
        <authorList>
            <consortium name="WormBaseParasite"/>
        </authorList>
    </citation>
    <scope>IDENTIFICATION</scope>
</reference>
<dbReference type="GO" id="GO:0015630">
    <property type="term" value="C:microtubule cytoskeleton"/>
    <property type="evidence" value="ECO:0007669"/>
    <property type="project" value="TreeGrafter"/>
</dbReference>
<comment type="subcellular location">
    <subcellularLocation>
        <location evidence="1">Cytoplasm</location>
        <location evidence="1">Cytoskeleton</location>
    </subcellularLocation>
</comment>
<dbReference type="InterPro" id="IPR027640">
    <property type="entry name" value="Kinesin-like_fam"/>
</dbReference>
<sequence>MLEIYNDSIRDLLSGRAKLDIKLSTDSKIHVPGLTKMGVTRLDQINEILKIGRQNRVTASTKLNDVSSRSHAILIVHLKGENEISQSSINSYLNLVDLAGSERLEKSGVSSSDRLKETQCINKSLSALGDVICALRNRRQHIQNMFSSAGDSKTIMVVQLAPNSSSICETLCSLNFASRVKGVELGQASIHKTTNHFFNTNNASDNSDDSLSSRKENTHKFYCCQCNCRMCIVPCDNDYRKLFYLCP</sequence>
<evidence type="ECO:0000256" key="4">
    <source>
        <dbReference type="ARBA" id="ARBA00023212"/>
    </source>
</evidence>
<dbReference type="InterPro" id="IPR036961">
    <property type="entry name" value="Kinesin_motor_dom_sf"/>
</dbReference>
<evidence type="ECO:0000313" key="8">
    <source>
        <dbReference type="WBParaSite" id="nRc.2.0.1.t44182-RA"/>
    </source>
</evidence>
<accession>A0A915KZD1</accession>
<name>A0A915KZD1_ROMCU</name>
<dbReference type="GO" id="GO:0008017">
    <property type="term" value="F:microtubule binding"/>
    <property type="evidence" value="ECO:0007669"/>
    <property type="project" value="InterPro"/>
</dbReference>
<evidence type="ECO:0000256" key="2">
    <source>
        <dbReference type="ARBA" id="ARBA00022741"/>
    </source>
</evidence>
<dbReference type="SMART" id="SM00129">
    <property type="entry name" value="KISc"/>
    <property type="match status" value="1"/>
</dbReference>
<dbReference type="WBParaSite" id="nRc.2.0.1.t44182-RA">
    <property type="protein sequence ID" value="nRc.2.0.1.t44182-RA"/>
    <property type="gene ID" value="nRc.2.0.1.g44182"/>
</dbReference>
<evidence type="ECO:0000256" key="5">
    <source>
        <dbReference type="PROSITE-ProRule" id="PRU00283"/>
    </source>
</evidence>
<keyword evidence="2" id="KW-0547">Nucleotide-binding</keyword>
<dbReference type="Gene3D" id="3.40.850.10">
    <property type="entry name" value="Kinesin motor domain"/>
    <property type="match status" value="1"/>
</dbReference>
<keyword evidence="4" id="KW-0206">Cytoskeleton</keyword>
<dbReference type="PANTHER" id="PTHR47972:SF28">
    <property type="entry name" value="KINESIN-LIKE PROTEIN KLP-3"/>
    <property type="match status" value="1"/>
</dbReference>
<keyword evidence="7" id="KW-1185">Reference proteome</keyword>
<dbReference type="SUPFAM" id="SSF52540">
    <property type="entry name" value="P-loop containing nucleoside triphosphate hydrolases"/>
    <property type="match status" value="1"/>
</dbReference>
<dbReference type="AlphaFoldDB" id="A0A915KZD1"/>
<dbReference type="Pfam" id="PF00225">
    <property type="entry name" value="Kinesin"/>
    <property type="match status" value="1"/>
</dbReference>
<evidence type="ECO:0000256" key="3">
    <source>
        <dbReference type="ARBA" id="ARBA00022840"/>
    </source>
</evidence>
<dbReference type="GO" id="GO:0007018">
    <property type="term" value="P:microtubule-based movement"/>
    <property type="evidence" value="ECO:0007669"/>
    <property type="project" value="InterPro"/>
</dbReference>
<dbReference type="PANTHER" id="PTHR47972">
    <property type="entry name" value="KINESIN-LIKE PROTEIN KLP-3"/>
    <property type="match status" value="1"/>
</dbReference>
<feature type="domain" description="Kinesin motor" evidence="6">
    <location>
        <begin position="1"/>
        <end position="183"/>
    </location>
</feature>
<keyword evidence="4" id="KW-0963">Cytoplasm</keyword>
<dbReference type="Proteomes" id="UP000887565">
    <property type="component" value="Unplaced"/>
</dbReference>
<proteinExistence type="inferred from homology"/>
<dbReference type="PROSITE" id="PS50067">
    <property type="entry name" value="KINESIN_MOTOR_2"/>
    <property type="match status" value="1"/>
</dbReference>
<comment type="similarity">
    <text evidence="5">Belongs to the TRAFAC class myosin-kinesin ATPase superfamily. Kinesin family.</text>
</comment>
<dbReference type="OMA" id="SRKENTH"/>
<evidence type="ECO:0000259" key="6">
    <source>
        <dbReference type="PROSITE" id="PS50067"/>
    </source>
</evidence>
<dbReference type="InterPro" id="IPR001752">
    <property type="entry name" value="Kinesin_motor_dom"/>
</dbReference>
<keyword evidence="3" id="KW-0067">ATP-binding</keyword>
<dbReference type="GO" id="GO:0003777">
    <property type="term" value="F:microtubule motor activity"/>
    <property type="evidence" value="ECO:0007669"/>
    <property type="project" value="InterPro"/>
</dbReference>
<dbReference type="PRINTS" id="PR00380">
    <property type="entry name" value="KINESINHEAVY"/>
</dbReference>
<protein>
    <submittedName>
        <fullName evidence="8">Kinesin motor domain-containing protein</fullName>
    </submittedName>
</protein>
<dbReference type="InterPro" id="IPR027417">
    <property type="entry name" value="P-loop_NTPase"/>
</dbReference>
<evidence type="ECO:0000256" key="1">
    <source>
        <dbReference type="ARBA" id="ARBA00004245"/>
    </source>
</evidence>
<organism evidence="7 8">
    <name type="scientific">Romanomermis culicivorax</name>
    <name type="common">Nematode worm</name>
    <dbReference type="NCBI Taxonomy" id="13658"/>
    <lineage>
        <taxon>Eukaryota</taxon>
        <taxon>Metazoa</taxon>
        <taxon>Ecdysozoa</taxon>
        <taxon>Nematoda</taxon>
        <taxon>Enoplea</taxon>
        <taxon>Dorylaimia</taxon>
        <taxon>Mermithida</taxon>
        <taxon>Mermithoidea</taxon>
        <taxon>Mermithidae</taxon>
        <taxon>Romanomermis</taxon>
    </lineage>
</organism>
<dbReference type="GO" id="GO:0005524">
    <property type="term" value="F:ATP binding"/>
    <property type="evidence" value="ECO:0007669"/>
    <property type="project" value="UniProtKB-KW"/>
</dbReference>
<comment type="caution">
    <text evidence="5">Lacks conserved residue(s) required for the propagation of feature annotation.</text>
</comment>
<evidence type="ECO:0000313" key="7">
    <source>
        <dbReference type="Proteomes" id="UP000887565"/>
    </source>
</evidence>